<evidence type="ECO:0000313" key="2">
    <source>
        <dbReference type="EMBL" id="OXA94888.1"/>
    </source>
</evidence>
<proteinExistence type="predicted"/>
<keyword evidence="1" id="KW-0732">Signal</keyword>
<sequence length="425" mass="44619">MKKLYTLLMPLLSTFILAQTGMGTPTPRGALDINRPLTNTFGLVLPTNADTANMINPQGGTIAEGTVMYDSTDKCIKFFDGTLWSNCVAVEAPINYLAVDCSIPGFAGTFEKGKALSGATFSITITNNGAVTSKPLTFQTSDLALSGVSGISVASVSPTAATINAGQSLTIAYGFTGTPTDKGTLTGTWDNLGLNCANTITVNPGNVRLGYYGSYVMGGSSFTTFNSQLNATANYGLRGTYNKVKGFTFTNISSILSNLTVAQLLANYDVISVGKAVRSAANVAKVKAYADAGGVVFVHLEGTDSNNLLTAFGFTGTFSYGVSRAATTNTNSINNGLFGNSTNITVQTGHDNSALLRASQLPANVTLLASNGSNPRVLITGIHNSVIFFWDEDVHLHSTISGTTIDTDQEKFLHNLMAYALDKVM</sequence>
<evidence type="ECO:0008006" key="4">
    <source>
        <dbReference type="Google" id="ProtNLM"/>
    </source>
</evidence>
<protein>
    <recommendedName>
        <fullName evidence="4">DUF11 domain-containing protein</fullName>
    </recommendedName>
</protein>
<accession>A0A226HM06</accession>
<organism evidence="2 3">
    <name type="scientific">Flavobacterium hercynium</name>
    <dbReference type="NCBI Taxonomy" id="387094"/>
    <lineage>
        <taxon>Bacteria</taxon>
        <taxon>Pseudomonadati</taxon>
        <taxon>Bacteroidota</taxon>
        <taxon>Flavobacteriia</taxon>
        <taxon>Flavobacteriales</taxon>
        <taxon>Flavobacteriaceae</taxon>
        <taxon>Flavobacterium</taxon>
    </lineage>
</organism>
<reference evidence="2 3" key="1">
    <citation type="submission" date="2016-11" db="EMBL/GenBank/DDBJ databases">
        <title>Whole genomes of Flavobacteriaceae.</title>
        <authorList>
            <person name="Stine C."/>
            <person name="Li C."/>
            <person name="Tadesse D."/>
        </authorList>
    </citation>
    <scope>NUCLEOTIDE SEQUENCE [LARGE SCALE GENOMIC DNA]</scope>
    <source>
        <strain evidence="2 3">DSM 18292</strain>
    </source>
</reference>
<evidence type="ECO:0000313" key="3">
    <source>
        <dbReference type="Proteomes" id="UP000198345"/>
    </source>
</evidence>
<feature type="chain" id="PRO_5012217763" description="DUF11 domain-containing protein" evidence="1">
    <location>
        <begin position="19"/>
        <end position="425"/>
    </location>
</feature>
<keyword evidence="3" id="KW-1185">Reference proteome</keyword>
<dbReference type="AlphaFoldDB" id="A0A226HM06"/>
<evidence type="ECO:0000256" key="1">
    <source>
        <dbReference type="SAM" id="SignalP"/>
    </source>
</evidence>
<dbReference type="RefSeq" id="WP_089048551.1">
    <property type="nucleotide sequence ID" value="NZ_FXTV01000002.1"/>
</dbReference>
<gene>
    <name evidence="2" type="ORF">B0A66_03975</name>
</gene>
<name>A0A226HM06_9FLAO</name>
<feature type="signal peptide" evidence="1">
    <location>
        <begin position="1"/>
        <end position="18"/>
    </location>
</feature>
<comment type="caution">
    <text evidence="2">The sequence shown here is derived from an EMBL/GenBank/DDBJ whole genome shotgun (WGS) entry which is preliminary data.</text>
</comment>
<dbReference type="EMBL" id="MUGW01000008">
    <property type="protein sequence ID" value="OXA94888.1"/>
    <property type="molecule type" value="Genomic_DNA"/>
</dbReference>
<dbReference type="Proteomes" id="UP000198345">
    <property type="component" value="Unassembled WGS sequence"/>
</dbReference>
<dbReference type="OrthoDB" id="1430919at2"/>